<comment type="caution">
    <text evidence="1">The sequence shown here is derived from an EMBL/GenBank/DDBJ whole genome shotgun (WGS) entry which is preliminary data.</text>
</comment>
<evidence type="ECO:0000313" key="2">
    <source>
        <dbReference type="Proteomes" id="UP000019202"/>
    </source>
</evidence>
<organism evidence="1 2">
    <name type="scientific">Xenorhabdus szentirmaii DSM 16338</name>
    <dbReference type="NCBI Taxonomy" id="1427518"/>
    <lineage>
        <taxon>Bacteria</taxon>
        <taxon>Pseudomonadati</taxon>
        <taxon>Pseudomonadota</taxon>
        <taxon>Gammaproteobacteria</taxon>
        <taxon>Enterobacterales</taxon>
        <taxon>Morganellaceae</taxon>
        <taxon>Xenorhabdus</taxon>
    </lineage>
</organism>
<name>W1J5V8_9GAMM</name>
<dbReference type="Proteomes" id="UP000019202">
    <property type="component" value="Unassembled WGS sequence"/>
</dbReference>
<dbReference type="AlphaFoldDB" id="W1J5V8"/>
<keyword evidence="2" id="KW-1185">Reference proteome</keyword>
<evidence type="ECO:0000313" key="1">
    <source>
        <dbReference type="EMBL" id="CDL85246.1"/>
    </source>
</evidence>
<reference evidence="1" key="1">
    <citation type="submission" date="2013-11" db="EMBL/GenBank/DDBJ databases">
        <title>Draft genome sequence and annotation of the entomopathogenic bacteria, Xenorhabdus cabanillasi strain JM26 and Xenorhabdus szentirmai strain DSM 16338.</title>
        <authorList>
            <person name="Gualtieri M."/>
            <person name="Ogier J.C."/>
            <person name="Pages S."/>
            <person name="Givaudan A."/>
            <person name="Gaudriault S."/>
        </authorList>
    </citation>
    <scope>NUCLEOTIDE SEQUENCE [LARGE SCALE GENOMIC DNA]</scope>
    <source>
        <strain evidence="1">DSM 16338</strain>
    </source>
</reference>
<accession>W1J5V8</accession>
<protein>
    <submittedName>
        <fullName evidence="1">Uncharacterized protein</fullName>
    </submittedName>
</protein>
<proteinExistence type="predicted"/>
<dbReference type="EMBL" id="CBXF010000131">
    <property type="protein sequence ID" value="CDL85246.1"/>
    <property type="molecule type" value="Genomic_DNA"/>
</dbReference>
<gene>
    <name evidence="1" type="ORF">XSR1_690004</name>
</gene>
<sequence length="63" mass="6834">MQATGAFFAIERVILTGEQITINHISMVACASNRVNVSAMISAPRFLHAQGAQIQAQCRSFIL</sequence>